<evidence type="ECO:0000256" key="6">
    <source>
        <dbReference type="SAM" id="MobiDB-lite"/>
    </source>
</evidence>
<dbReference type="GO" id="GO:0003730">
    <property type="term" value="F:mRNA 3'-UTR binding"/>
    <property type="evidence" value="ECO:0007669"/>
    <property type="project" value="TreeGrafter"/>
</dbReference>
<dbReference type="Gene3D" id="1.25.10.10">
    <property type="entry name" value="Leucine-rich Repeat Variant"/>
    <property type="match status" value="1"/>
</dbReference>
<dbReference type="InterPro" id="IPR001313">
    <property type="entry name" value="Pumilio_RNA-bd_rpt"/>
</dbReference>
<feature type="compositionally biased region" description="Low complexity" evidence="6">
    <location>
        <begin position="311"/>
        <end position="339"/>
    </location>
</feature>
<dbReference type="SUPFAM" id="SSF48371">
    <property type="entry name" value="ARM repeat"/>
    <property type="match status" value="1"/>
</dbReference>
<dbReference type="AlphaFoldDB" id="A0A8C3AVY3"/>
<feature type="region of interest" description="Disordered" evidence="6">
    <location>
        <begin position="503"/>
        <end position="533"/>
    </location>
</feature>
<feature type="domain" description="PUM-HD" evidence="7">
    <location>
        <begin position="535"/>
        <end position="875"/>
    </location>
</feature>
<reference evidence="8" key="1">
    <citation type="submission" date="2025-08" db="UniProtKB">
        <authorList>
            <consortium name="Ensembl"/>
        </authorList>
    </citation>
    <scope>IDENTIFICATION</scope>
</reference>
<keyword evidence="9" id="KW-1185">Reference proteome</keyword>
<feature type="repeat" description="Pumilio" evidence="5">
    <location>
        <begin position="771"/>
        <end position="806"/>
    </location>
</feature>
<evidence type="ECO:0000256" key="3">
    <source>
        <dbReference type="ARBA" id="ARBA00022737"/>
    </source>
</evidence>
<protein>
    <submittedName>
        <fullName evidence="8">Pumilio RNA binding family member 2</fullName>
    </submittedName>
</protein>
<dbReference type="CDD" id="cd07920">
    <property type="entry name" value="Pumilio"/>
    <property type="match status" value="1"/>
</dbReference>
<dbReference type="Pfam" id="PF00806">
    <property type="entry name" value="PUF"/>
    <property type="match status" value="8"/>
</dbReference>
<feature type="region of interest" description="Disordered" evidence="6">
    <location>
        <begin position="453"/>
        <end position="482"/>
    </location>
</feature>
<proteinExistence type="predicted"/>
<evidence type="ECO:0000256" key="1">
    <source>
        <dbReference type="ARBA" id="ARBA00004463"/>
    </source>
</evidence>
<feature type="compositionally biased region" description="Low complexity" evidence="6">
    <location>
        <begin position="346"/>
        <end position="372"/>
    </location>
</feature>
<dbReference type="InterPro" id="IPR011989">
    <property type="entry name" value="ARM-like"/>
</dbReference>
<dbReference type="InterPro" id="IPR016024">
    <property type="entry name" value="ARM-type_fold"/>
</dbReference>
<feature type="compositionally biased region" description="Polar residues" evidence="6">
    <location>
        <begin position="505"/>
        <end position="519"/>
    </location>
</feature>
<dbReference type="GO" id="GO:0035196">
    <property type="term" value="P:miRNA processing"/>
    <property type="evidence" value="ECO:0007669"/>
    <property type="project" value="TreeGrafter"/>
</dbReference>
<evidence type="ECO:0000313" key="9">
    <source>
        <dbReference type="Proteomes" id="UP000694565"/>
    </source>
</evidence>
<feature type="region of interest" description="Disordered" evidence="6">
    <location>
        <begin position="311"/>
        <end position="385"/>
    </location>
</feature>
<organism evidence="8 9">
    <name type="scientific">Cyclopterus lumpus</name>
    <name type="common">Lumpsucker</name>
    <dbReference type="NCBI Taxonomy" id="8103"/>
    <lineage>
        <taxon>Eukaryota</taxon>
        <taxon>Metazoa</taxon>
        <taxon>Chordata</taxon>
        <taxon>Craniata</taxon>
        <taxon>Vertebrata</taxon>
        <taxon>Euteleostomi</taxon>
        <taxon>Actinopterygii</taxon>
        <taxon>Neopterygii</taxon>
        <taxon>Teleostei</taxon>
        <taxon>Neoteleostei</taxon>
        <taxon>Acanthomorphata</taxon>
        <taxon>Eupercaria</taxon>
        <taxon>Perciformes</taxon>
        <taxon>Cottioidei</taxon>
        <taxon>Cottales</taxon>
        <taxon>Cyclopteridae</taxon>
        <taxon>Cyclopterus</taxon>
    </lineage>
</organism>
<sequence>MSVPCSILGMNDVAWQETRGGMLHANGAPETGGVRVHVGGAGQAPGVPHLQGMDRVVIPAPGTPQPPLSGRSQDDATVGYFFQRQPGEQLGGCTPSKHRWPTGDANHVDQVRAADEMNYDFQALALESRGMGEVNAGLAPAFVPNPYIINAAPPGTDPYTAAGLAAAASLAGPTVVPPQYYGVPWGVYPANLFQQQAASTANHSANQQASNQGPGQQQVMRAGNNQRPLTPGQGQQSQQESLAAAAAANPALAYAGMSGYQVLAPAAYYDQTGTLVMGPGARAGLGGPVRLVQTPMLINPAAAQAAAAVSASGSGNNMSGPPGNGLYRSMPQPQQQQQQAPPPSSGLPSSSFYGSGSVPNTSQSSSLFSHTSAAPPPQSSSLGFSSTGGSLGVGLGSALGGFGSSVSSSTSSSVSRRDSLLASSDLYKRGGSSLTPIGQPFYNSLGYSSSPSPIGLTPGHSPLTPPPSLPSSHGSSSSLHLGGLTNGSGRYISAAPGAEAKYRSTGGTSSLFNSSSQLFPPSRPRYSRSDVMPSGRSRLLEDFRNNRFPNLQLRDLPGHMVEFSQDQHGSRFIQQKLERATPAERQMVFGEILQAAYQLMTDVFGNYVIQKFFEFGSADQKLALATRIRGHVLPLALQMYGCRVIQKALESISSDQQSDIVRELDGHVLKCVKDQNGNHVVQKCIECVQPQALQFIIDAFQGQVFVLSTHPYGCRVIQRILEHCTQEQTLPILEELHQHSEQLGQDQYGNYVIQHVLEHGRPEDKSKIVAEVRGKVLVLSQHKFASNVVEKCVIHSSRAERALLIDEVCCQKDGPHSALYTMMKDQYANYVVQRMIDMAEPAQRKIIMHKIRPHIATLRKYTYGKHILAKLEKYYMKSGSELGPIGGPTNGLM</sequence>
<reference evidence="8" key="2">
    <citation type="submission" date="2025-09" db="UniProtKB">
        <authorList>
            <consortium name="Ensembl"/>
        </authorList>
    </citation>
    <scope>IDENTIFICATION</scope>
</reference>
<comment type="subcellular location">
    <subcellularLocation>
        <location evidence="1">Cytoplasmic granule</location>
    </subcellularLocation>
</comment>
<feature type="repeat" description="Pumilio" evidence="5">
    <location>
        <begin position="555"/>
        <end position="590"/>
    </location>
</feature>
<dbReference type="InterPro" id="IPR033133">
    <property type="entry name" value="PUM-HD"/>
</dbReference>
<evidence type="ECO:0000256" key="4">
    <source>
        <dbReference type="ARBA" id="ARBA00022884"/>
    </source>
</evidence>
<feature type="repeat" description="Pumilio" evidence="5">
    <location>
        <begin position="807"/>
        <end position="849"/>
    </location>
</feature>
<evidence type="ECO:0000256" key="2">
    <source>
        <dbReference type="ARBA" id="ARBA00022490"/>
    </source>
</evidence>
<dbReference type="FunFam" id="1.25.10.10:FF:000004">
    <property type="entry name" value="Pumilio homolog 1 isoform 2"/>
    <property type="match status" value="1"/>
</dbReference>
<feature type="compositionally biased region" description="Polar residues" evidence="6">
    <location>
        <begin position="223"/>
        <end position="241"/>
    </location>
</feature>
<dbReference type="GO" id="GO:0005829">
    <property type="term" value="C:cytosol"/>
    <property type="evidence" value="ECO:0007669"/>
    <property type="project" value="TreeGrafter"/>
</dbReference>
<feature type="repeat" description="Pumilio" evidence="5">
    <location>
        <begin position="699"/>
        <end position="734"/>
    </location>
</feature>
<gene>
    <name evidence="8" type="primary">pum2</name>
</gene>
<feature type="region of interest" description="Disordered" evidence="6">
    <location>
        <begin position="199"/>
        <end position="242"/>
    </location>
</feature>
<dbReference type="PROSITE" id="PS50303">
    <property type="entry name" value="PUM_HD"/>
    <property type="match status" value="1"/>
</dbReference>
<accession>A0A8C3AVY3</accession>
<feature type="compositionally biased region" description="Low complexity" evidence="6">
    <location>
        <begin position="470"/>
        <end position="482"/>
    </location>
</feature>
<dbReference type="SMART" id="SM00025">
    <property type="entry name" value="Pumilio"/>
    <property type="match status" value="8"/>
</dbReference>
<keyword evidence="4" id="KW-0694">RNA-binding</keyword>
<evidence type="ECO:0000313" key="8">
    <source>
        <dbReference type="Ensembl" id="ENSCLMP00005046671.1"/>
    </source>
</evidence>
<dbReference type="Proteomes" id="UP000694565">
    <property type="component" value="Unplaced"/>
</dbReference>
<dbReference type="PANTHER" id="PTHR12537">
    <property type="entry name" value="RNA BINDING PROTEIN PUMILIO-RELATED"/>
    <property type="match status" value="1"/>
</dbReference>
<feature type="repeat" description="Pumilio" evidence="5">
    <location>
        <begin position="735"/>
        <end position="770"/>
    </location>
</feature>
<feature type="repeat" description="Pumilio" evidence="5">
    <location>
        <begin position="663"/>
        <end position="698"/>
    </location>
</feature>
<evidence type="ECO:0000259" key="7">
    <source>
        <dbReference type="PROSITE" id="PS50303"/>
    </source>
</evidence>
<keyword evidence="2" id="KW-0963">Cytoplasm</keyword>
<dbReference type="GeneTree" id="ENSGT00940000157575"/>
<dbReference type="PANTHER" id="PTHR12537:SF52">
    <property type="entry name" value="PUMILIO HOMOLOG 2"/>
    <property type="match status" value="1"/>
</dbReference>
<dbReference type="Ensembl" id="ENSCLMT00005048283.1">
    <property type="protein sequence ID" value="ENSCLMP00005046671.1"/>
    <property type="gene ID" value="ENSCLMG00005020696.1"/>
</dbReference>
<dbReference type="PROSITE" id="PS50302">
    <property type="entry name" value="PUM"/>
    <property type="match status" value="8"/>
</dbReference>
<name>A0A8C3AVY3_CYCLU</name>
<keyword evidence="3" id="KW-0677">Repeat</keyword>
<feature type="repeat" description="Pumilio" evidence="5">
    <location>
        <begin position="591"/>
        <end position="626"/>
    </location>
</feature>
<feature type="repeat" description="Pumilio" evidence="5">
    <location>
        <begin position="627"/>
        <end position="662"/>
    </location>
</feature>
<feature type="compositionally biased region" description="Low complexity" evidence="6">
    <location>
        <begin position="205"/>
        <end position="218"/>
    </location>
</feature>
<evidence type="ECO:0000256" key="5">
    <source>
        <dbReference type="PROSITE-ProRule" id="PRU00317"/>
    </source>
</evidence>
<dbReference type="GO" id="GO:0043488">
    <property type="term" value="P:regulation of mRNA stability"/>
    <property type="evidence" value="ECO:0007669"/>
    <property type="project" value="TreeGrafter"/>
</dbReference>
<dbReference type="InterPro" id="IPR033712">
    <property type="entry name" value="Pumilio_RNA-bd"/>
</dbReference>